<protein>
    <recommendedName>
        <fullName evidence="3">Pre-rRNA-processing protein RIX1</fullName>
    </recommendedName>
</protein>
<evidence type="ECO:0000313" key="8">
    <source>
        <dbReference type="Proteomes" id="UP000800035"/>
    </source>
</evidence>
<feature type="region of interest" description="Disordered" evidence="5">
    <location>
        <begin position="846"/>
        <end position="867"/>
    </location>
</feature>
<dbReference type="InterPro" id="IPR016024">
    <property type="entry name" value="ARM-type_fold"/>
</dbReference>
<dbReference type="EMBL" id="ML976989">
    <property type="protein sequence ID" value="KAF1957573.1"/>
    <property type="molecule type" value="Genomic_DNA"/>
</dbReference>
<proteinExistence type="inferred from homology"/>
<dbReference type="GO" id="GO:0005634">
    <property type="term" value="C:nucleus"/>
    <property type="evidence" value="ECO:0007669"/>
    <property type="project" value="UniProtKB-SubCell"/>
</dbReference>
<evidence type="ECO:0000256" key="5">
    <source>
        <dbReference type="SAM" id="MobiDB-lite"/>
    </source>
</evidence>
<dbReference type="Proteomes" id="UP000800035">
    <property type="component" value="Unassembled WGS sequence"/>
</dbReference>
<feature type="domain" description="Pre-rRNA-processing protein RIX1 N-terminal" evidence="6">
    <location>
        <begin position="11"/>
        <end position="210"/>
    </location>
</feature>
<feature type="compositionally biased region" description="Acidic residues" evidence="5">
    <location>
        <begin position="615"/>
        <end position="639"/>
    </location>
</feature>
<feature type="region of interest" description="Disordered" evidence="5">
    <location>
        <begin position="608"/>
        <end position="641"/>
    </location>
</feature>
<feature type="region of interest" description="Disordered" evidence="5">
    <location>
        <begin position="477"/>
        <end position="497"/>
    </location>
</feature>
<evidence type="ECO:0000256" key="2">
    <source>
        <dbReference type="ARBA" id="ARBA00010511"/>
    </source>
</evidence>
<dbReference type="OrthoDB" id="20900at2759"/>
<feature type="region of interest" description="Disordered" evidence="5">
    <location>
        <begin position="763"/>
        <end position="783"/>
    </location>
</feature>
<evidence type="ECO:0000256" key="4">
    <source>
        <dbReference type="ARBA" id="ARBA00023242"/>
    </source>
</evidence>
<dbReference type="PANTHER" id="PTHR34105:SF1">
    <property type="entry name" value="PROLINE-, GLUTAMIC ACID- AND LEUCINE-RICH PROTEIN 1"/>
    <property type="match status" value="1"/>
</dbReference>
<feature type="compositionally biased region" description="Polar residues" evidence="5">
    <location>
        <begin position="684"/>
        <end position="699"/>
    </location>
</feature>
<gene>
    <name evidence="7" type="ORF">CC80DRAFT_534795</name>
</gene>
<reference evidence="7" key="1">
    <citation type="journal article" date="2020" name="Stud. Mycol.">
        <title>101 Dothideomycetes genomes: a test case for predicting lifestyles and emergence of pathogens.</title>
        <authorList>
            <person name="Haridas S."/>
            <person name="Albert R."/>
            <person name="Binder M."/>
            <person name="Bloem J."/>
            <person name="Labutti K."/>
            <person name="Salamov A."/>
            <person name="Andreopoulos B."/>
            <person name="Baker S."/>
            <person name="Barry K."/>
            <person name="Bills G."/>
            <person name="Bluhm B."/>
            <person name="Cannon C."/>
            <person name="Castanera R."/>
            <person name="Culley D."/>
            <person name="Daum C."/>
            <person name="Ezra D."/>
            <person name="Gonzalez J."/>
            <person name="Henrissat B."/>
            <person name="Kuo A."/>
            <person name="Liang C."/>
            <person name="Lipzen A."/>
            <person name="Lutzoni F."/>
            <person name="Magnuson J."/>
            <person name="Mondo S."/>
            <person name="Nolan M."/>
            <person name="Ohm R."/>
            <person name="Pangilinan J."/>
            <person name="Park H.-J."/>
            <person name="Ramirez L."/>
            <person name="Alfaro M."/>
            <person name="Sun H."/>
            <person name="Tritt A."/>
            <person name="Yoshinaga Y."/>
            <person name="Zwiers L.-H."/>
            <person name="Turgeon B."/>
            <person name="Goodwin S."/>
            <person name="Spatafora J."/>
            <person name="Crous P."/>
            <person name="Grigoriev I."/>
        </authorList>
    </citation>
    <scope>NUCLEOTIDE SEQUENCE</scope>
    <source>
        <strain evidence="7">CBS 675.92</strain>
    </source>
</reference>
<organism evidence="7 8">
    <name type="scientific">Byssothecium circinans</name>
    <dbReference type="NCBI Taxonomy" id="147558"/>
    <lineage>
        <taxon>Eukaryota</taxon>
        <taxon>Fungi</taxon>
        <taxon>Dikarya</taxon>
        <taxon>Ascomycota</taxon>
        <taxon>Pezizomycotina</taxon>
        <taxon>Dothideomycetes</taxon>
        <taxon>Pleosporomycetidae</taxon>
        <taxon>Pleosporales</taxon>
        <taxon>Massarineae</taxon>
        <taxon>Massarinaceae</taxon>
        <taxon>Byssothecium</taxon>
    </lineage>
</organism>
<evidence type="ECO:0000259" key="6">
    <source>
        <dbReference type="Pfam" id="PF08167"/>
    </source>
</evidence>
<name>A0A6A5TXH3_9PLEO</name>
<dbReference type="AlphaFoldDB" id="A0A6A5TXH3"/>
<accession>A0A6A5TXH3</accession>
<sequence length="1199" mass="130863">MAPIAAELSTLRSITYRISSASTSQLPQQVPSVAAKLTECKALLSSNHASGPKTSSEASVTVHKYRTLLSTLLQDRTVQGRWAAVVLIKATVETGGWETLQKSLPWVRGLLGILTKPDPPSSKRLCIITLTRIFTLTREYPTLIREITTPSLPTFVQTSLQMASSAPATLLQTILESFNQLLPRHPTIFRSYLKQLNQLLTRTIAPTPSSKLGVEQESSPAYAITSEVCIAARQLYTQLPNCAPKGASNEEWQASLKETVENAHRVADKVFRAVLEDWKLSTTDKPSMNGHTLEDEVQDLNSDDLALAPWSGIYAGGERLVNLLRLIETYMLRATAGPVNLNAGAVVELLMRFLSLNVPSFSGNKDHSSYVRFNNQVSKEERENLWAILPDVHVAAVEVFLAISRRGIDITGAIDTIMLDQLVMLFSSEKNSPQIRIACYLGITRLLERSGMSLPKSSVEPLGPIIRACCDDILPVEQNNTSSNQTPQPGKANGNSQQALTNADTFLSSSNAIQNPAAQFKGLEEAASSLLVALYSGIPHHLSDSLRTRMDRTAILTRSKDAMLSSCMNVTSSKKFGKPAASVLPLLARLFAGERDVEALVRPRMPVIRRGGQSTEEEDGGEEESEGESEGNSEEEQDGKDEVETFVGHELDTLLETATKTGDSSGDLAMSEGIDQGAAPTMDTPLNESGDSGTYSPTIQDAGRTGTASTSKRPQEVDAPLSPSKRIKVAGNSPPNPPPSSAIPTMVSTTQTAAILATPKDAIAPHGTAAPSTNAQAGESDDDDEDIVPLVFGQDTDDDYSPPRIYYADHVGLPYNGTYTLNGVPLYLKDTRYNVPEEVRPAPSILGGKRYLDTDSAATPPPKRQKFDSAVINPHDVITIQSDDDDEPDKNEHTNPWVRAKQVPHKTGILPTDSLQDIIINSIEAKDEKYDADDEDVGARQYRRLLRETPGYSHVQHDFDSYRLTAPANMPQSPSPTAPYAVDMRGPALPPLAEGISRVKAPAQAEKYAQPIYTAKTTNALVPLAIVRIAMKNLPFINFASGLENLPIGFEDAPPRWPTKAEDAEIEFLDDFLPQTAKPMPEAVNVVFCPHFYADKRHAIGFYTNASPTKLRQSTMVFTPCSAGDLDAAKLLCYFGDETEKKMKLELMEFGAGGGRWIQKPVVPVMNTLFDKWSMAVRAVGVEWKRRVQSFQCVRNAEE</sequence>
<dbReference type="GO" id="GO:0006364">
    <property type="term" value="P:rRNA processing"/>
    <property type="evidence" value="ECO:0007669"/>
    <property type="project" value="TreeGrafter"/>
</dbReference>
<comment type="subcellular location">
    <subcellularLocation>
        <location evidence="1">Nucleus</location>
    </subcellularLocation>
</comment>
<evidence type="ECO:0000256" key="3">
    <source>
        <dbReference type="ARBA" id="ARBA00021502"/>
    </source>
</evidence>
<dbReference type="SUPFAM" id="SSF48371">
    <property type="entry name" value="ARM repeat"/>
    <property type="match status" value="1"/>
</dbReference>
<feature type="region of interest" description="Disordered" evidence="5">
    <location>
        <begin position="659"/>
        <end position="745"/>
    </location>
</feature>
<dbReference type="Pfam" id="PF08167">
    <property type="entry name" value="RIX1"/>
    <property type="match status" value="1"/>
</dbReference>
<keyword evidence="4" id="KW-0539">Nucleus</keyword>
<comment type="similarity">
    <text evidence="2">Belongs to the RIX1/PELP1 family.</text>
</comment>
<dbReference type="PANTHER" id="PTHR34105">
    <property type="entry name" value="PROLINE-, GLUTAMIC ACID- AND LEUCINE-RICH PROTEIN 1"/>
    <property type="match status" value="1"/>
</dbReference>
<evidence type="ECO:0000256" key="1">
    <source>
        <dbReference type="ARBA" id="ARBA00004123"/>
    </source>
</evidence>
<dbReference type="InterPro" id="IPR012583">
    <property type="entry name" value="RIX1_N"/>
</dbReference>
<evidence type="ECO:0000313" key="7">
    <source>
        <dbReference type="EMBL" id="KAF1957573.1"/>
    </source>
</evidence>
<keyword evidence="8" id="KW-1185">Reference proteome</keyword>